<dbReference type="EMBL" id="CAJVCH010294534">
    <property type="protein sequence ID" value="CAG7785347.1"/>
    <property type="molecule type" value="Genomic_DNA"/>
</dbReference>
<accession>A0A8J2KBR1</accession>
<comment type="subcellular location">
    <subcellularLocation>
        <location evidence="1 11">Golgi apparatus membrane</location>
        <topology evidence="1 11">Single-pass type II membrane protein</topology>
    </subcellularLocation>
</comment>
<keyword evidence="8 11" id="KW-0333">Golgi apparatus</keyword>
<comment type="similarity">
    <text evidence="2 11">Belongs to the glycosyltransferase 31 family.</text>
</comment>
<sequence length="287" mass="32490">TNSQLVELPTWGINQSVLLEDYIDQLNGDSFIWQPMGSHQMINQTSPFCSSDVKVIICVASAPGNFEQRRAIRETWGSPSNLLSKGVRLIFVLGNSGSENIESSVELEVKNYGDILEEDFVDTYHNLTLKSMAMLKWVNLTCSLSSQNTSFAPQFILKTDDDIFINVDRMLKVAHDMPHAKMIGRLTCGATPIADWNSKLYMPKYLYPGKVYPGYLSGTGYMIRANIIPTLLHNSQKTPLIHLEDIYVTALLARHSRIYPDDSSFFTYSHIDPKDKCAFRVMRLCVY</sequence>
<evidence type="ECO:0000256" key="2">
    <source>
        <dbReference type="ARBA" id="ARBA00008661"/>
    </source>
</evidence>
<dbReference type="Pfam" id="PF01762">
    <property type="entry name" value="Galactosyl_T"/>
    <property type="match status" value="1"/>
</dbReference>
<gene>
    <name evidence="12" type="ORF">AFUS01_LOCUS23977</name>
</gene>
<name>A0A8J2KBR1_9HEXA</name>
<comment type="caution">
    <text evidence="12">The sequence shown here is derived from an EMBL/GenBank/DDBJ whole genome shotgun (WGS) entry which is preliminary data.</text>
</comment>
<keyword evidence="9" id="KW-0472">Membrane</keyword>
<evidence type="ECO:0000256" key="1">
    <source>
        <dbReference type="ARBA" id="ARBA00004323"/>
    </source>
</evidence>
<dbReference type="FunFam" id="3.90.550.50:FF:000001">
    <property type="entry name" value="Hexosyltransferase"/>
    <property type="match status" value="1"/>
</dbReference>
<dbReference type="PANTHER" id="PTHR11214">
    <property type="entry name" value="BETA-1,3-N-ACETYLGLUCOSAMINYLTRANSFERASE"/>
    <property type="match status" value="1"/>
</dbReference>
<proteinExistence type="inferred from homology"/>
<protein>
    <recommendedName>
        <fullName evidence="11">Hexosyltransferase</fullName>
        <ecNumber evidence="11">2.4.1.-</ecNumber>
    </recommendedName>
</protein>
<evidence type="ECO:0000256" key="11">
    <source>
        <dbReference type="RuleBase" id="RU363063"/>
    </source>
</evidence>
<evidence type="ECO:0000313" key="13">
    <source>
        <dbReference type="Proteomes" id="UP000708208"/>
    </source>
</evidence>
<evidence type="ECO:0000256" key="4">
    <source>
        <dbReference type="ARBA" id="ARBA00022679"/>
    </source>
</evidence>
<dbReference type="Proteomes" id="UP000708208">
    <property type="component" value="Unassembled WGS sequence"/>
</dbReference>
<dbReference type="OrthoDB" id="5512589at2759"/>
<dbReference type="GO" id="GO:0016758">
    <property type="term" value="F:hexosyltransferase activity"/>
    <property type="evidence" value="ECO:0007669"/>
    <property type="project" value="InterPro"/>
</dbReference>
<dbReference type="InterPro" id="IPR002659">
    <property type="entry name" value="Glyco_trans_31"/>
</dbReference>
<feature type="non-terminal residue" evidence="12">
    <location>
        <position position="1"/>
    </location>
</feature>
<dbReference type="PANTHER" id="PTHR11214:SF314">
    <property type="entry name" value="HEXOSYLTRANSFERASE"/>
    <property type="match status" value="1"/>
</dbReference>
<keyword evidence="6" id="KW-0735">Signal-anchor</keyword>
<evidence type="ECO:0000313" key="12">
    <source>
        <dbReference type="EMBL" id="CAG7785347.1"/>
    </source>
</evidence>
<evidence type="ECO:0000256" key="7">
    <source>
        <dbReference type="ARBA" id="ARBA00022989"/>
    </source>
</evidence>
<evidence type="ECO:0000256" key="6">
    <source>
        <dbReference type="ARBA" id="ARBA00022968"/>
    </source>
</evidence>
<organism evidence="12 13">
    <name type="scientific">Allacma fusca</name>
    <dbReference type="NCBI Taxonomy" id="39272"/>
    <lineage>
        <taxon>Eukaryota</taxon>
        <taxon>Metazoa</taxon>
        <taxon>Ecdysozoa</taxon>
        <taxon>Arthropoda</taxon>
        <taxon>Hexapoda</taxon>
        <taxon>Collembola</taxon>
        <taxon>Symphypleona</taxon>
        <taxon>Sminthuridae</taxon>
        <taxon>Allacma</taxon>
    </lineage>
</organism>
<keyword evidence="10" id="KW-0325">Glycoprotein</keyword>
<dbReference type="GO" id="GO:0000139">
    <property type="term" value="C:Golgi membrane"/>
    <property type="evidence" value="ECO:0007669"/>
    <property type="project" value="UniProtKB-SubCell"/>
</dbReference>
<keyword evidence="3 11" id="KW-0328">Glycosyltransferase</keyword>
<keyword evidence="13" id="KW-1185">Reference proteome</keyword>
<evidence type="ECO:0000256" key="3">
    <source>
        <dbReference type="ARBA" id="ARBA00022676"/>
    </source>
</evidence>
<dbReference type="EC" id="2.4.1.-" evidence="11"/>
<keyword evidence="4" id="KW-0808">Transferase</keyword>
<evidence type="ECO:0000256" key="5">
    <source>
        <dbReference type="ARBA" id="ARBA00022692"/>
    </source>
</evidence>
<keyword evidence="7" id="KW-1133">Transmembrane helix</keyword>
<evidence type="ECO:0000256" key="9">
    <source>
        <dbReference type="ARBA" id="ARBA00023136"/>
    </source>
</evidence>
<dbReference type="GO" id="GO:0006493">
    <property type="term" value="P:protein O-linked glycosylation"/>
    <property type="evidence" value="ECO:0007669"/>
    <property type="project" value="TreeGrafter"/>
</dbReference>
<dbReference type="AlphaFoldDB" id="A0A8J2KBR1"/>
<reference evidence="12" key="1">
    <citation type="submission" date="2021-06" db="EMBL/GenBank/DDBJ databases">
        <authorList>
            <person name="Hodson N. C."/>
            <person name="Mongue J. A."/>
            <person name="Jaron S. K."/>
        </authorList>
    </citation>
    <scope>NUCLEOTIDE SEQUENCE</scope>
</reference>
<evidence type="ECO:0000256" key="8">
    <source>
        <dbReference type="ARBA" id="ARBA00023034"/>
    </source>
</evidence>
<evidence type="ECO:0000256" key="10">
    <source>
        <dbReference type="ARBA" id="ARBA00023180"/>
    </source>
</evidence>
<keyword evidence="5" id="KW-0812">Transmembrane</keyword>